<dbReference type="GO" id="GO:2000031">
    <property type="term" value="P:regulation of salicylic acid mediated signaling pathway"/>
    <property type="evidence" value="ECO:0007669"/>
    <property type="project" value="InterPro"/>
</dbReference>
<evidence type="ECO:0000313" key="2">
    <source>
        <dbReference type="EMBL" id="KHN31593.1"/>
    </source>
</evidence>
<reference evidence="2" key="1">
    <citation type="submission" date="2014-07" db="EMBL/GenBank/DDBJ databases">
        <title>Identification of a novel salt tolerance gene in wild soybean by whole-genome sequencing.</title>
        <authorList>
            <person name="Lam H.-M."/>
            <person name="Qi X."/>
            <person name="Li M.-W."/>
            <person name="Liu X."/>
            <person name="Xie M."/>
            <person name="Ni M."/>
            <person name="Xu X."/>
        </authorList>
    </citation>
    <scope>NUCLEOTIDE SEQUENCE [LARGE SCALE GENOMIC DNA]</scope>
    <source>
        <tissue evidence="2">Root</tissue>
    </source>
</reference>
<dbReference type="InterPro" id="IPR044663">
    <property type="entry name" value="CAD1/NSL1-like"/>
</dbReference>
<proteinExistence type="predicted"/>
<protein>
    <submittedName>
        <fullName evidence="2">MACPF domain-containing protein</fullName>
    </submittedName>
</protein>
<name>A0A0B2RI01_GLYSO</name>
<dbReference type="PANTHER" id="PTHR33199:SF1">
    <property type="entry name" value="OS01G0958700 PROTEIN"/>
    <property type="match status" value="1"/>
</dbReference>
<dbReference type="GO" id="GO:0009626">
    <property type="term" value="P:plant-type hypersensitive response"/>
    <property type="evidence" value="ECO:0007669"/>
    <property type="project" value="TreeGrafter"/>
</dbReference>
<dbReference type="InterPro" id="IPR020864">
    <property type="entry name" value="MACPF"/>
</dbReference>
<dbReference type="GO" id="GO:0005886">
    <property type="term" value="C:plasma membrane"/>
    <property type="evidence" value="ECO:0007669"/>
    <property type="project" value="TreeGrafter"/>
</dbReference>
<dbReference type="PANTHER" id="PTHR33199">
    <property type="entry name" value="MACPF DOMAIN-CONTAINING PROTEIN CAD1"/>
    <property type="match status" value="1"/>
</dbReference>
<organism evidence="2">
    <name type="scientific">Glycine soja</name>
    <name type="common">Wild soybean</name>
    <dbReference type="NCBI Taxonomy" id="3848"/>
    <lineage>
        <taxon>Eukaryota</taxon>
        <taxon>Viridiplantae</taxon>
        <taxon>Streptophyta</taxon>
        <taxon>Embryophyta</taxon>
        <taxon>Tracheophyta</taxon>
        <taxon>Spermatophyta</taxon>
        <taxon>Magnoliopsida</taxon>
        <taxon>eudicotyledons</taxon>
        <taxon>Gunneridae</taxon>
        <taxon>Pentapetalae</taxon>
        <taxon>rosids</taxon>
        <taxon>fabids</taxon>
        <taxon>Fabales</taxon>
        <taxon>Fabaceae</taxon>
        <taxon>Papilionoideae</taxon>
        <taxon>50 kb inversion clade</taxon>
        <taxon>NPAAA clade</taxon>
        <taxon>indigoferoid/millettioid clade</taxon>
        <taxon>Phaseoleae</taxon>
        <taxon>Glycine</taxon>
        <taxon>Glycine subgen. Soja</taxon>
    </lineage>
</organism>
<gene>
    <name evidence="2" type="ORF">glysoja_043036</name>
</gene>
<feature type="domain" description="MACPF" evidence="1">
    <location>
        <begin position="1"/>
        <end position="331"/>
    </location>
</feature>
<dbReference type="Gramene" id="XM_028338804.1">
    <property type="protein sequence ID" value="XP_028194605.1"/>
    <property type="gene ID" value="LOC114379952"/>
</dbReference>
<dbReference type="Pfam" id="PF01823">
    <property type="entry name" value="MACPF"/>
    <property type="match status" value="1"/>
</dbReference>
<dbReference type="EMBL" id="KN650952">
    <property type="protein sequence ID" value="KHN31593.1"/>
    <property type="molecule type" value="Genomic_DNA"/>
</dbReference>
<dbReference type="PROSITE" id="PS51412">
    <property type="entry name" value="MACPF_2"/>
    <property type="match status" value="1"/>
</dbReference>
<evidence type="ECO:0000259" key="1">
    <source>
        <dbReference type="PROSITE" id="PS51412"/>
    </source>
</evidence>
<dbReference type="SMART" id="SM00457">
    <property type="entry name" value="MACPF"/>
    <property type="match status" value="1"/>
</dbReference>
<dbReference type="AlphaFoldDB" id="A0A0B2RI01"/>
<dbReference type="Proteomes" id="UP000053555">
    <property type="component" value="Unassembled WGS sequence"/>
</dbReference>
<accession>A0A0B2RI01</accession>
<sequence length="605" mass="67851">MALKVSAGKAAEIAIGSIGRGYDISTDIRLKYCKGDSINSRLIEIDETDVREVVLPGGVSIPNVSKSIKCDKGERIRFRSDVLSFQQMSEQFNQELSLTGKIPSGLFNTMFEFSGSWQRDAAHTKSLAFDGVLITLYTVALEKSQMVLCDHVKKAVPSSWDPPALARFIDTFGTHIIVGMKMGGKDVIYLKQQHSSTLQPADVQKKLKEMADRRFLDANGHYSIASDQVFPNDKFGIREQRLTFANISPSSSYSHKEDIVSICKRRGGRDDRNLSHNEWLQTVQSEPDVISMSFIPITSVLNGVPGSGFLSHAINLYLRYKPPIVELHQFLEFQLPRQWAPVFSDLPLGPQRKQRSSASLQFSFMGPKLYVNSTQVDVGKRPVTGLRLYLEGKKSNRLAIHLQHLSSLPKIFQLEDDPNENFWRKSYDRRFYEKVQWKNFSHVCTAPVESEEDLSIVTGAQLQVENYGIKNILFLRLRFSTVLGAKAVKHPEWEGSLKLGAKSGLISTLISQHFTSTFQKPPPRPADVNINSAVYPGGPPVPVQAPKLLKFVDTTEMTRGPQESPGYWVISGAKLVVDKGKISLRVKYSLLTMVLPDEEEMLDDQ</sequence>